<proteinExistence type="predicted"/>
<evidence type="ECO:0000313" key="3">
    <source>
        <dbReference type="Proteomes" id="UP000054357"/>
    </source>
</evidence>
<feature type="transmembrane region" description="Helical" evidence="1">
    <location>
        <begin position="113"/>
        <end position="135"/>
    </location>
</feature>
<feature type="transmembrane region" description="Helical" evidence="1">
    <location>
        <begin position="69"/>
        <end position="93"/>
    </location>
</feature>
<feature type="transmembrane region" description="Helical" evidence="1">
    <location>
        <begin position="296"/>
        <end position="316"/>
    </location>
</feature>
<feature type="transmembrane region" description="Helical" evidence="1">
    <location>
        <begin position="193"/>
        <end position="213"/>
    </location>
</feature>
<feature type="transmembrane region" description="Helical" evidence="1">
    <location>
        <begin position="336"/>
        <end position="359"/>
    </location>
</feature>
<accession>W9DLT0</accession>
<feature type="transmembrane region" description="Helical" evidence="1">
    <location>
        <begin position="155"/>
        <end position="173"/>
    </location>
</feature>
<comment type="caution">
    <text evidence="2">The sequence shown here is derived from an EMBL/GenBank/DDBJ whole genome shotgun (WGS) entry which is preliminary data.</text>
</comment>
<sequence length="568" mass="56305">MLPAAGARTGIVTAVGLAGVAAVAQSVAVVIGVVTGAEPAFLSWPLLVLFAVLPAGLALGLLLRATPGIAAGVLAGAGVVAACGAVADAQVAIDASRMARPELLLPQVEVSPAWLGLGLLLAGKLLLAVSGVIALRSARSLPDDTSGRDRVRQPLALLAAAFGLLLGIGALLGPYTSTDPLLLDSAALDGPPLVLAGAVLLVIAVPVAAALGVASRAGGVASGILGGLALGGLPLAVLPLVAAWRLEFVHPTAGPVFVLVGAGCLAALATLPSRWLAVLLVRDDGSDGAGLPRQRVLYGIAGALAVLAGASAIAGAMTPLVIGPDGQQVDSPVQFLLYPLGLGLGLLGVAAFLPAVAAWVRPVFSVAWVGVLLVGAQVLSVPIAADELPIDTTHGPAGWWTFGAVVFALLLAVCSLVAGVVEREETGRPSAVSDAEVSGGIGGKLVGAGAALAGVLVLGAFLLPVVHSVDYVPAALSERIDLAFWGVLLASLAVLGVLVLVPRSGRVSAVALLIAAIGVVGLRLLESYAVGRRYDVSIGLGMWFAIGAIVVLAALAVTVAIRGRSTER</sequence>
<feature type="transmembrane region" description="Helical" evidence="1">
    <location>
        <begin position="397"/>
        <end position="421"/>
    </location>
</feature>
<feature type="transmembrane region" description="Helical" evidence="1">
    <location>
        <begin position="366"/>
        <end position="385"/>
    </location>
</feature>
<keyword evidence="3" id="KW-1185">Reference proteome</keyword>
<keyword evidence="1" id="KW-1133">Transmembrane helix</keyword>
<feature type="transmembrane region" description="Helical" evidence="1">
    <location>
        <begin position="537"/>
        <end position="561"/>
    </location>
</feature>
<evidence type="ECO:0000313" key="2">
    <source>
        <dbReference type="EMBL" id="ETA66314.1"/>
    </source>
</evidence>
<evidence type="ECO:0000256" key="1">
    <source>
        <dbReference type="SAM" id="Phobius"/>
    </source>
</evidence>
<dbReference type="PATRIC" id="fig|592678.3.peg.73"/>
<keyword evidence="1" id="KW-0472">Membrane</keyword>
<gene>
    <name evidence="2" type="ORF">AmyhaDRAFT_0068</name>
</gene>
<dbReference type="EMBL" id="AZAK01000001">
    <property type="protein sequence ID" value="ETA66314.1"/>
    <property type="molecule type" value="Genomic_DNA"/>
</dbReference>
<feature type="transmembrane region" description="Helical" evidence="1">
    <location>
        <begin position="12"/>
        <end position="35"/>
    </location>
</feature>
<dbReference type="HOGENOM" id="CLU_016958_0_0_11"/>
<feature type="transmembrane region" description="Helical" evidence="1">
    <location>
        <begin position="441"/>
        <end position="462"/>
    </location>
</feature>
<feature type="transmembrane region" description="Helical" evidence="1">
    <location>
        <begin position="220"/>
        <end position="244"/>
    </location>
</feature>
<keyword evidence="1" id="KW-0812">Transmembrane</keyword>
<dbReference type="Proteomes" id="UP000054357">
    <property type="component" value="Unassembled WGS sequence"/>
</dbReference>
<dbReference type="AlphaFoldDB" id="W9DLT0"/>
<name>W9DLT0_9PSEU</name>
<organism evidence="2 3">
    <name type="scientific">Haloechinothrix halophila YIM 93223</name>
    <dbReference type="NCBI Taxonomy" id="592678"/>
    <lineage>
        <taxon>Bacteria</taxon>
        <taxon>Bacillati</taxon>
        <taxon>Actinomycetota</taxon>
        <taxon>Actinomycetes</taxon>
        <taxon>Pseudonocardiales</taxon>
        <taxon>Pseudonocardiaceae</taxon>
        <taxon>Haloechinothrix</taxon>
    </lineage>
</organism>
<feature type="transmembrane region" description="Helical" evidence="1">
    <location>
        <begin position="482"/>
        <end position="500"/>
    </location>
</feature>
<feature type="transmembrane region" description="Helical" evidence="1">
    <location>
        <begin position="256"/>
        <end position="276"/>
    </location>
</feature>
<reference evidence="2 3" key="1">
    <citation type="submission" date="2013-08" db="EMBL/GenBank/DDBJ databases">
        <authorList>
            <consortium name="DOE Joint Genome Institute"/>
            <person name="Klenk H.-P."/>
            <person name="Huntemann M."/>
            <person name="Han J."/>
            <person name="Chen A."/>
            <person name="Kyrpides N."/>
            <person name="Mavromatis K."/>
            <person name="Markowitz V."/>
            <person name="Palaniappan K."/>
            <person name="Ivanova N."/>
            <person name="Schaumberg A."/>
            <person name="Pati A."/>
            <person name="Liolios K."/>
            <person name="Nordberg H.P."/>
            <person name="Cantor M.N."/>
            <person name="Hua S.X."/>
            <person name="Woyke T."/>
        </authorList>
    </citation>
    <scope>NUCLEOTIDE SEQUENCE [LARGE SCALE GENOMIC DNA]</scope>
    <source>
        <strain evidence="2 3">YIM 93223</strain>
    </source>
</reference>
<protein>
    <submittedName>
        <fullName evidence="2">Uncharacterized protein</fullName>
    </submittedName>
</protein>
<feature type="transmembrane region" description="Helical" evidence="1">
    <location>
        <begin position="507"/>
        <end position="525"/>
    </location>
</feature>
<feature type="transmembrane region" description="Helical" evidence="1">
    <location>
        <begin position="41"/>
        <end position="62"/>
    </location>
</feature>